<evidence type="ECO:0000259" key="1">
    <source>
        <dbReference type="Pfam" id="PF00551"/>
    </source>
</evidence>
<dbReference type="Proteomes" id="UP000000740">
    <property type="component" value="Chromosome 1"/>
</dbReference>
<evidence type="ECO:0000313" key="3">
    <source>
        <dbReference type="Proteomes" id="UP000000740"/>
    </source>
</evidence>
<dbReference type="AlphaFoldDB" id="B9LMS8"/>
<protein>
    <submittedName>
        <fullName evidence="2">Methionyl-tRNA formyltransferase-like protein</fullName>
    </submittedName>
</protein>
<sequence>MSHSLALLLGSRQVPRWVADTLTRAERDEHGTIERVLVPEQSSPAAPEKDIRFYLDQVRSKGCWTAVAAGQKLGETMLGPLSALERVPLSTTAPVNEELIESCRLERSSEYRYELPESAVDALTESDVAFHWGIGILSGDVLSAPEHGVWGVHQGNIRKYRGGPPGFWEYLHGDERAGVTLQRYTEDLDAGGIVAERTVDIGDAYTWRSVRHHLCAASSELLADGLCNLDEGTLDVESPDRLGPVYRPGQRTCMMTMRYLGRTIPGWVREATDL</sequence>
<gene>
    <name evidence="2" type="ordered locus">Hlac_1070</name>
</gene>
<dbReference type="RefSeq" id="WP_015909813.1">
    <property type="nucleotide sequence ID" value="NC_012029.1"/>
</dbReference>
<dbReference type="eggNOG" id="arCOG02826">
    <property type="taxonomic scope" value="Archaea"/>
</dbReference>
<organism evidence="2 3">
    <name type="scientific">Halorubrum lacusprofundi (strain ATCC 49239 / DSM 5036 / JCM 8891 / ACAM 34)</name>
    <dbReference type="NCBI Taxonomy" id="416348"/>
    <lineage>
        <taxon>Archaea</taxon>
        <taxon>Methanobacteriati</taxon>
        <taxon>Methanobacteriota</taxon>
        <taxon>Stenosarchaea group</taxon>
        <taxon>Halobacteria</taxon>
        <taxon>Halobacteriales</taxon>
        <taxon>Haloferacaceae</taxon>
        <taxon>Halorubrum</taxon>
    </lineage>
</organism>
<proteinExistence type="predicted"/>
<keyword evidence="3" id="KW-1185">Reference proteome</keyword>
<dbReference type="InterPro" id="IPR002376">
    <property type="entry name" value="Formyl_transf_N"/>
</dbReference>
<dbReference type="Gene3D" id="3.40.50.170">
    <property type="entry name" value="Formyl transferase, N-terminal domain"/>
    <property type="match status" value="1"/>
</dbReference>
<feature type="domain" description="Formyl transferase N-terminal" evidence="1">
    <location>
        <begin position="100"/>
        <end position="222"/>
    </location>
</feature>
<evidence type="ECO:0000313" key="2">
    <source>
        <dbReference type="EMBL" id="ACM56666.1"/>
    </source>
</evidence>
<dbReference type="Pfam" id="PF00551">
    <property type="entry name" value="Formyl_trans_N"/>
    <property type="match status" value="1"/>
</dbReference>
<name>B9LMS8_HALLT</name>
<dbReference type="KEGG" id="hla:Hlac_1070"/>
<dbReference type="GeneID" id="7400142"/>
<accession>B9LMS8</accession>
<dbReference type="HOGENOM" id="CLU_1036724_0_0_2"/>
<dbReference type="EMBL" id="CP001365">
    <property type="protein sequence ID" value="ACM56666.1"/>
    <property type="molecule type" value="Genomic_DNA"/>
</dbReference>
<dbReference type="SUPFAM" id="SSF53328">
    <property type="entry name" value="Formyltransferase"/>
    <property type="match status" value="1"/>
</dbReference>
<dbReference type="InterPro" id="IPR036477">
    <property type="entry name" value="Formyl_transf_N_sf"/>
</dbReference>
<reference evidence="2 3" key="1">
    <citation type="journal article" date="2016" name="Stand. Genomic Sci.">
        <title>Complete genome sequence of the Antarctic Halorubrum lacusprofundi type strain ACAM 34.</title>
        <authorList>
            <person name="Anderson I.J."/>
            <person name="DasSarma P."/>
            <person name="Lucas S."/>
            <person name="Copeland A."/>
            <person name="Lapidus A."/>
            <person name="Del Rio T.G."/>
            <person name="Tice H."/>
            <person name="Dalin E."/>
            <person name="Bruce D.C."/>
            <person name="Goodwin L."/>
            <person name="Pitluck S."/>
            <person name="Sims D."/>
            <person name="Brettin T.S."/>
            <person name="Detter J.C."/>
            <person name="Han C.S."/>
            <person name="Larimer F."/>
            <person name="Hauser L."/>
            <person name="Land M."/>
            <person name="Ivanova N."/>
            <person name="Richardson P."/>
            <person name="Cavicchioli R."/>
            <person name="DasSarma S."/>
            <person name="Woese C.R."/>
            <person name="Kyrpides N.C."/>
        </authorList>
    </citation>
    <scope>NUCLEOTIDE SEQUENCE [LARGE SCALE GENOMIC DNA]</scope>
    <source>
        <strain evidence="3">ATCC 49239 / DSM 5036 / JCM 8891 / ACAM 34</strain>
    </source>
</reference>